<dbReference type="EMBL" id="FQXI01000001">
    <property type="protein sequence ID" value="SHH02565.1"/>
    <property type="molecule type" value="Genomic_DNA"/>
</dbReference>
<reference evidence="1 2" key="1">
    <citation type="submission" date="2016-11" db="EMBL/GenBank/DDBJ databases">
        <authorList>
            <person name="Jaros S."/>
            <person name="Januszkiewicz K."/>
            <person name="Wedrychowicz H."/>
        </authorList>
    </citation>
    <scope>NUCLEOTIDE SEQUENCE [LARGE SCALE GENOMIC DNA]</scope>
    <source>
        <strain evidence="1 2">DSM 21120</strain>
    </source>
</reference>
<dbReference type="RefSeq" id="WP_073183188.1">
    <property type="nucleotide sequence ID" value="NZ_FQXI01000001.1"/>
</dbReference>
<accession>A0A1M5PLB5</accession>
<evidence type="ECO:0000313" key="1">
    <source>
        <dbReference type="EMBL" id="SHH02565.1"/>
    </source>
</evidence>
<proteinExistence type="predicted"/>
<evidence type="ECO:0000313" key="2">
    <source>
        <dbReference type="Proteomes" id="UP000184032"/>
    </source>
</evidence>
<sequence>MYYEEDEKYFGLMPIKWFSAIAKVSEKEKIFVDDNSIKVISESEFAELLIEVEIDFDDEIYLK</sequence>
<dbReference type="Proteomes" id="UP000184032">
    <property type="component" value="Unassembled WGS sequence"/>
</dbReference>
<keyword evidence="2" id="KW-1185">Reference proteome</keyword>
<dbReference type="AlphaFoldDB" id="A0A1M5PLB5"/>
<organism evidence="1 2">
    <name type="scientific">Anaerosphaera aminiphila DSM 21120</name>
    <dbReference type="NCBI Taxonomy" id="1120995"/>
    <lineage>
        <taxon>Bacteria</taxon>
        <taxon>Bacillati</taxon>
        <taxon>Bacillota</taxon>
        <taxon>Tissierellia</taxon>
        <taxon>Tissierellales</taxon>
        <taxon>Peptoniphilaceae</taxon>
        <taxon>Anaerosphaera</taxon>
    </lineage>
</organism>
<dbReference type="STRING" id="1120995.SAMN02745245_00377"/>
<protein>
    <submittedName>
        <fullName evidence="1">Uncharacterized protein</fullName>
    </submittedName>
</protein>
<name>A0A1M5PLB5_9FIRM</name>
<gene>
    <name evidence="1" type="ORF">SAMN02745245_00377</name>
</gene>